<dbReference type="VEuPathDB" id="TriTrypDB:LMJFC_350032800"/>
<proteinExistence type="predicted"/>
<dbReference type="InterPro" id="IPR035983">
    <property type="entry name" value="Hect_E3_ubiquitin_ligase"/>
</dbReference>
<accession>E9AF69</accession>
<evidence type="ECO:0000256" key="3">
    <source>
        <dbReference type="PROSITE-ProRule" id="PRU00104"/>
    </source>
</evidence>
<dbReference type="GeneID" id="12982540"/>
<dbReference type="STRING" id="5664.E9AF69"/>
<feature type="region of interest" description="Disordered" evidence="4">
    <location>
        <begin position="211"/>
        <end position="232"/>
    </location>
</feature>
<dbReference type="VEuPathDB" id="TriTrypDB:LMJLV39_350031300"/>
<dbReference type="InterPro" id="IPR016024">
    <property type="entry name" value="ARM-type_fold"/>
</dbReference>
<evidence type="ECO:0000259" key="5">
    <source>
        <dbReference type="PROSITE" id="PS50237"/>
    </source>
</evidence>
<dbReference type="HOGENOM" id="CLU_235593_0_0_1"/>
<dbReference type="GO" id="GO:0000209">
    <property type="term" value="P:protein polyubiquitination"/>
    <property type="evidence" value="ECO:0000318"/>
    <property type="project" value="GO_Central"/>
</dbReference>
<feature type="compositionally biased region" description="Polar residues" evidence="4">
    <location>
        <begin position="1732"/>
        <end position="1764"/>
    </location>
</feature>
<feature type="compositionally biased region" description="Low complexity" evidence="4">
    <location>
        <begin position="1848"/>
        <end position="1860"/>
    </location>
</feature>
<reference evidence="6 7" key="2">
    <citation type="journal article" date="2011" name="Genome Res.">
        <title>Chromosome and gene copy number variation allow major structural change between species and strains of Leishmania.</title>
        <authorList>
            <person name="Rogers M.B."/>
            <person name="Hilley J.D."/>
            <person name="Dickens N.J."/>
            <person name="Wilkes J."/>
            <person name="Bates P.A."/>
            <person name="Depledge D.P."/>
            <person name="Harris D."/>
            <person name="Her Y."/>
            <person name="Herzyk P."/>
            <person name="Imamura H."/>
            <person name="Otto T.D."/>
            <person name="Sanders M."/>
            <person name="Seeger K."/>
            <person name="Dujardin J.C."/>
            <person name="Berriman M."/>
            <person name="Smith D.F."/>
            <person name="Hertz-Fowler C."/>
            <person name="Mottram J.C."/>
        </authorList>
    </citation>
    <scope>NUCLEOTIDE SEQUENCE [LARGE SCALE GENOMIC DNA]</scope>
    <source>
        <strain evidence="7">MHOM/IL/81/Friedlin</strain>
    </source>
</reference>
<dbReference type="PANTHER" id="PTHR45670">
    <property type="entry name" value="E3 UBIQUITIN-PROTEIN LIGASE TRIP12"/>
    <property type="match status" value="1"/>
</dbReference>
<evidence type="ECO:0000313" key="6">
    <source>
        <dbReference type="EMBL" id="CBZ12873.1"/>
    </source>
</evidence>
<dbReference type="eggNOG" id="KOG4276">
    <property type="taxonomic scope" value="Eukaryota"/>
</dbReference>
<dbReference type="GO" id="GO:0061630">
    <property type="term" value="F:ubiquitin protein ligase activity"/>
    <property type="evidence" value="ECO:0000318"/>
    <property type="project" value="GO_Central"/>
</dbReference>
<dbReference type="PROSITE" id="PS50237">
    <property type="entry name" value="HECT"/>
    <property type="match status" value="1"/>
</dbReference>
<keyword evidence="1" id="KW-0808">Transferase</keyword>
<dbReference type="OMA" id="ALICHRP"/>
<dbReference type="RefSeq" id="XP_003722639.1">
    <property type="nucleotide sequence ID" value="XM_003722591.1"/>
</dbReference>
<dbReference type="Gene3D" id="3.30.2410.10">
    <property type="entry name" value="Hect, E3 ligase catalytic domain"/>
    <property type="match status" value="1"/>
</dbReference>
<dbReference type="InterPro" id="IPR045322">
    <property type="entry name" value="HECTD1/TRIP12-like"/>
</dbReference>
<dbReference type="SUPFAM" id="SSF48371">
    <property type="entry name" value="ARM repeat"/>
    <property type="match status" value="1"/>
</dbReference>
<sequence>MDVGVYDPKAQVKAVAAELKSMNTTRLLAAVNVMSTSLVMGFEGYLRKFDSATAIPLLADVCETFIREAAQGDLIVMALRALSLIMEHVPSSYEAAQGFHVSLMQFSSQAIHRALCTEWKFVHSNNALMIEEGLRVMRFVSKDDMTGEIIQHALVGDLLTLCTDPHPLVARQALETLLMMSSKVVMPSELGKRNHSFAAGILSFFKSKKKSSRTSSDTGKAGQMSVSSGRSSTKAASAEDIAPYADHPTVAQVENVILPLLVSLIEQCAKSFTSIPEHWALLELSLQCLGTLIERALICHRPHTARALASPLLPKILFQLILDTESNVTLEPSVRVDRILLCETTLTLLTYCHRYLILESLQLPEARRFFRLILEDSTEEITTLLDDPFPRAVIATRSTQRRDKDHITSIAALQLFVLACPTVPPNAFGLKPKLVLPVHQWMWEDELRHYNRLVEEQCLSLERSWTRLNPRARISVHVKQLNVDLHTMTMSKAAGAGHRNVCRSYVPFVYHFADEMTLRPIVAVKEAGPCAEDGTMLTWKPTASAMHGSKTTASASRAKQVDENTSRSSSAKRSRRKGVNTPSLSEGEVTNATDSVPSTVVLNTQVEVPEDHILLAEEYFGFLCTFAKNTSGQMAKQVATCACASMLQLMFLSGASARFEGLMATAILSMCEMCREALISADKATKAVVLTMIEWMLYHPMAEPCQFTESALRCGLLEQLDMLSKTTPLVCNKPTRTATLVEKASALMGCIVEKLENCRAAHVGGVGINGSIGSKTTLGDAFLSPTMLRVQTVLDELRLCHCGAVKGTVTATSSSSSTSRARAADRNGSPTRAIKALADTHEGAIRELLRIFNESNDITAFEVFTAGVASTLLYYLFGDRTLEDMLGGTSMFASGASTSTSRHETTPLSEVHTGPIDRNTSSWTAMMASGMHVADILAMYVVEKRLRCFIQCAVAYPIGMRRLVHTLAANLSLQSCLPLVESVVTYDKVVCKTPLQAYQALSVISPLISLCGDAGRRISAAIKTVPHGDAVLLPRSSSSAIMAGDSSVPAASSSNGTEPKQRKTTLLASSFARSRTESWWANDPTKVACMAKECCMAGHRLHHMERYPQPRRCDKCNRSISSSHSCRTCNYDVCDNCYPGYTGNVDLIRSLSTMERNRVHLCATIGDLERWFRTGSTSTKGTESAPTSQSSLHHLERFTTRVLTFLKRYTAVHNSSAVSNIPRASSATGSNFLAFANPTASSNLPVELAEKLLSHPNVVRRLTYKYLSRFSTRGALMDEGTPITPDIAATLDVEVQRVLRTAAERQAAESIVQEAVEERYILYRASCGMLPFQETLLSTLYRRAFALGDRQVLLQLENCLLRADGAVEAPLTLEANSSVTVANPAALPIRFNANVKVTKKAKSAKSPPAVAGACSSIAAAATAAGEPVTTCVEKLAEAREFDGHRVGLNQNYLFHHFESDSAAYCACGAHSRAEFHTEEPPALTFTPPAFAHRADMLLLIILHRALFEETHGLIAYAGEAKDIFGMDDSIFQNNTITTALVRSFEASALRVSLLPPRYALPRWVNFLLREGRFLIPLSVRERASRFLAYGARRAFIQHMRVFRSQRNDRAVLILPGEWARLSNHKFAVSRDEFARDAYTMLRKCCDARFPISIEFKGDVGVGQGPTAQFYTLLAAEVSKCCTRLWRDSDDNANGSSDNAAAVSNSSAGIVMATGSLMVGLPPKSLPPRRSSITPITSPSRMGTSRPGSVTNGAGGTVSTSRLGSIPTQSSLRNFARADSAHPTTPSATLSPSPSMTTAAEAAAVLIPPPEGFYPRHMDGVQRYLEDIDSFPVTPLLRCSHSHTVPDNSSTHALSHSSSDHFGSTPTRKGPAFTGHASTAGAGDHRTNSNSLNASAVQYDLSKAAFLVDRNVGLMRDYVLEQRERAKAYYVIGAALGRAFVDEQVFPLPLSRAVAYFIRRGVPAYQCVVSDVTHIDPPPEFPVDLFELPLTAASWVDQGIADSLACLSTMDSSTLAALDLRFTLPGDDSVELCPDGAQILVTKKNLRLYQRRVVGALLYESVAVPLYFLTMGCQDVVPQEALTVMDVKELIGVLCGEDKNPSDPLWTTEEIRSVLVGDHGYRNDSPQLELLAKVLGQRLTPAEQREFLLFCTGCPRLPIGGIRALGAITVVRRSNAFVDEHTEVLGGEAAAATTSSSGGGGALDMEGEEDDGGGGLMGGLYDHTAQSDVEDSPSGQGEAPSHMFSSVYPAASEEPGGMLSSFFFHLPESEWALPSVNTCFRYLKLPPYPSEELLYKKLLMSIMESGSSFELS</sequence>
<dbReference type="VEuPathDB" id="TriTrypDB:LmjF.35.2450"/>
<dbReference type="InParanoid" id="E9AF69"/>
<feature type="region of interest" description="Disordered" evidence="4">
    <location>
        <begin position="1841"/>
        <end position="1888"/>
    </location>
</feature>
<feature type="active site" description="Glycyl thioester intermediate" evidence="3">
    <location>
        <position position="2278"/>
    </location>
</feature>
<feature type="domain" description="HECT" evidence="5">
    <location>
        <begin position="1923"/>
        <end position="2311"/>
    </location>
</feature>
<feature type="region of interest" description="Disordered" evidence="4">
    <location>
        <begin position="2187"/>
        <end position="2242"/>
    </location>
</feature>
<keyword evidence="7" id="KW-1185">Reference proteome</keyword>
<dbReference type="eggNOG" id="KOG0170">
    <property type="taxonomic scope" value="Eukaryota"/>
</dbReference>
<protein>
    <recommendedName>
        <fullName evidence="5">HECT domain-containing protein</fullName>
    </recommendedName>
</protein>
<dbReference type="PANTHER" id="PTHR45670:SF1">
    <property type="entry name" value="E3 UBIQUITIN-PROTEIN LIGASE HECTD1"/>
    <property type="match status" value="1"/>
</dbReference>
<reference evidence="6 7" key="1">
    <citation type="journal article" date="2005" name="Science">
        <title>The genome of the kinetoplastid parasite, Leishmania major.</title>
        <authorList>
            <person name="Ivens A.C."/>
            <person name="Peacock C.S."/>
            <person name="Worthey E.A."/>
            <person name="Murphy L."/>
            <person name="Aggarwal G."/>
            <person name="Berriman M."/>
            <person name="Sisk E."/>
            <person name="Rajandream M.A."/>
            <person name="Adlem E."/>
            <person name="Aert R."/>
            <person name="Anupama A."/>
            <person name="Apostolou Z."/>
            <person name="Attipoe P."/>
            <person name="Bason N."/>
            <person name="Bauser C."/>
            <person name="Beck A."/>
            <person name="Beverley S.M."/>
            <person name="Bianchettin G."/>
            <person name="Borzym K."/>
            <person name="Bothe G."/>
            <person name="Bruschi C.V."/>
            <person name="Collins M."/>
            <person name="Cadag E."/>
            <person name="Ciarloni L."/>
            <person name="Clayton C."/>
            <person name="Coulson R.M."/>
            <person name="Cronin A."/>
            <person name="Cruz A.K."/>
            <person name="Davies R.M."/>
            <person name="De Gaudenzi J."/>
            <person name="Dobson D.E."/>
            <person name="Duesterhoeft A."/>
            <person name="Fazelina G."/>
            <person name="Fosker N."/>
            <person name="Frasch A.C."/>
            <person name="Fraser A."/>
            <person name="Fuchs M."/>
            <person name="Gabel C."/>
            <person name="Goble A."/>
            <person name="Goffeau A."/>
            <person name="Harris D."/>
            <person name="Hertz-Fowler C."/>
            <person name="Hilbert H."/>
            <person name="Horn D."/>
            <person name="Huang Y."/>
            <person name="Klages S."/>
            <person name="Knights A."/>
            <person name="Kube M."/>
            <person name="Larke N."/>
            <person name="Litvin L."/>
            <person name="Lord A."/>
            <person name="Louie T."/>
            <person name="Marra M."/>
            <person name="Masuy D."/>
            <person name="Matthews K."/>
            <person name="Michaeli S."/>
            <person name="Mottram J.C."/>
            <person name="Muller-Auer S."/>
            <person name="Munden H."/>
            <person name="Nelson S."/>
            <person name="Norbertczak H."/>
            <person name="Oliver K."/>
            <person name="O'neil S."/>
            <person name="Pentony M."/>
            <person name="Pohl T.M."/>
            <person name="Price C."/>
            <person name="Purnelle B."/>
            <person name="Quail M.A."/>
            <person name="Rabbinowitsch E."/>
            <person name="Reinhardt R."/>
            <person name="Rieger M."/>
            <person name="Rinta J."/>
            <person name="Robben J."/>
            <person name="Robertson L."/>
            <person name="Ruiz J.C."/>
            <person name="Rutter S."/>
            <person name="Saunders D."/>
            <person name="Schafer M."/>
            <person name="Schein J."/>
            <person name="Schwartz D.C."/>
            <person name="Seeger K."/>
            <person name="Seyler A."/>
            <person name="Sharp S."/>
            <person name="Shin H."/>
            <person name="Sivam D."/>
            <person name="Squares R."/>
            <person name="Squares S."/>
            <person name="Tosato V."/>
            <person name="Vogt C."/>
            <person name="Volckaert G."/>
            <person name="Wambutt R."/>
            <person name="Warren T."/>
            <person name="Wedler H."/>
            <person name="Woodward J."/>
            <person name="Zhou S."/>
            <person name="Zimmermann W."/>
            <person name="Smith D.F."/>
            <person name="Blackwell J.M."/>
            <person name="Stuart K.D."/>
            <person name="Barrell B."/>
            <person name="Myler P.J."/>
        </authorList>
    </citation>
    <scope>NUCLEOTIDE SEQUENCE [LARGE SCALE GENOMIC DNA]</scope>
    <source>
        <strain evidence="7">MHOM/IL/81/Friedlin</strain>
    </source>
</reference>
<evidence type="ECO:0000256" key="1">
    <source>
        <dbReference type="ARBA" id="ARBA00022679"/>
    </source>
</evidence>
<feature type="compositionally biased region" description="Polar residues" evidence="4">
    <location>
        <begin position="1049"/>
        <end position="1063"/>
    </location>
</feature>
<feature type="region of interest" description="Disordered" evidence="4">
    <location>
        <begin position="1044"/>
        <end position="1063"/>
    </location>
</feature>
<dbReference type="SUPFAM" id="SSF56204">
    <property type="entry name" value="Hect, E3 ligase catalytic domain"/>
    <property type="match status" value="1"/>
</dbReference>
<dbReference type="Gene3D" id="3.30.2160.10">
    <property type="entry name" value="Hect, E3 ligase catalytic domain"/>
    <property type="match status" value="1"/>
</dbReference>
<feature type="compositionally biased region" description="Polar residues" evidence="4">
    <location>
        <begin position="580"/>
        <end position="591"/>
    </location>
</feature>
<organism evidence="6 7">
    <name type="scientific">Leishmania major</name>
    <dbReference type="NCBI Taxonomy" id="5664"/>
    <lineage>
        <taxon>Eukaryota</taxon>
        <taxon>Discoba</taxon>
        <taxon>Euglenozoa</taxon>
        <taxon>Kinetoplastea</taxon>
        <taxon>Metakinetoplastina</taxon>
        <taxon>Trypanosomatida</taxon>
        <taxon>Trypanosomatidae</taxon>
        <taxon>Leishmaniinae</taxon>
        <taxon>Leishmania</taxon>
    </lineage>
</organism>
<feature type="region of interest" description="Disordered" evidence="4">
    <location>
        <begin position="1720"/>
        <end position="1764"/>
    </location>
</feature>
<name>E9AF69_LEIMA</name>
<dbReference type="EMBL" id="FR796431">
    <property type="protein sequence ID" value="CBZ12873.1"/>
    <property type="molecule type" value="Genomic_DNA"/>
</dbReference>
<evidence type="ECO:0000256" key="4">
    <source>
        <dbReference type="SAM" id="MobiDB-lite"/>
    </source>
</evidence>
<dbReference type="GO" id="GO:0043161">
    <property type="term" value="P:proteasome-mediated ubiquitin-dependent protein catabolic process"/>
    <property type="evidence" value="ECO:0000318"/>
    <property type="project" value="GO_Central"/>
</dbReference>
<evidence type="ECO:0000256" key="2">
    <source>
        <dbReference type="ARBA" id="ARBA00022786"/>
    </source>
</evidence>
<feature type="region of interest" description="Disordered" evidence="4">
    <location>
        <begin position="544"/>
        <end position="591"/>
    </location>
</feature>
<dbReference type="Pfam" id="PF00632">
    <property type="entry name" value="HECT"/>
    <property type="match status" value="1"/>
</dbReference>
<gene>
    <name evidence="6" type="ORF">LMJF_35_2450</name>
</gene>
<dbReference type="InterPro" id="IPR000569">
    <property type="entry name" value="HECT_dom"/>
</dbReference>
<dbReference type="SMART" id="SM00119">
    <property type="entry name" value="HECTc"/>
    <property type="match status" value="1"/>
</dbReference>
<keyword evidence="2 3" id="KW-0833">Ubl conjugation pathway</keyword>
<evidence type="ECO:0000313" key="7">
    <source>
        <dbReference type="Proteomes" id="UP000000542"/>
    </source>
</evidence>
<dbReference type="Proteomes" id="UP000000542">
    <property type="component" value="Chromosome 35"/>
</dbReference>
<feature type="compositionally biased region" description="Polar residues" evidence="4">
    <location>
        <begin position="213"/>
        <end position="232"/>
    </location>
</feature>
<dbReference type="KEGG" id="lma:LMJF_35_2450"/>
<dbReference type="Gene3D" id="3.90.1750.10">
    <property type="entry name" value="Hect, E3 ligase catalytic domains"/>
    <property type="match status" value="2"/>
</dbReference>
<dbReference type="VEuPathDB" id="TriTrypDB:LMJSD75_350030800"/>
<feature type="compositionally biased region" description="Low complexity" evidence="4">
    <location>
        <begin position="810"/>
        <end position="821"/>
    </location>
</feature>
<feature type="region of interest" description="Disordered" evidence="4">
    <location>
        <begin position="810"/>
        <end position="829"/>
    </location>
</feature>